<keyword evidence="1" id="KW-0472">Membrane</keyword>
<name>A0A8H6XKB6_9AGAR</name>
<keyword evidence="3" id="KW-1185">Reference proteome</keyword>
<evidence type="ECO:0000256" key="1">
    <source>
        <dbReference type="SAM" id="Phobius"/>
    </source>
</evidence>
<dbReference type="OrthoDB" id="2893948at2759"/>
<organism evidence="2 3">
    <name type="scientific">Mycena venus</name>
    <dbReference type="NCBI Taxonomy" id="2733690"/>
    <lineage>
        <taxon>Eukaryota</taxon>
        <taxon>Fungi</taxon>
        <taxon>Dikarya</taxon>
        <taxon>Basidiomycota</taxon>
        <taxon>Agaricomycotina</taxon>
        <taxon>Agaricomycetes</taxon>
        <taxon>Agaricomycetidae</taxon>
        <taxon>Agaricales</taxon>
        <taxon>Marasmiineae</taxon>
        <taxon>Mycenaceae</taxon>
        <taxon>Mycena</taxon>
    </lineage>
</organism>
<protein>
    <submittedName>
        <fullName evidence="2">Uncharacterized protein</fullName>
    </submittedName>
</protein>
<dbReference type="Proteomes" id="UP000620124">
    <property type="component" value="Unassembled WGS sequence"/>
</dbReference>
<sequence length="174" mass="20104">MPDLIFQLLPLVLTPLAALVPNGIQRWIILAFAVLYFAGFIVLPNLPGTRLKKLEKCIGETVKIHATAIRELDNYPHFVTDTSLRVARIKLSESILRTRMLGGRNIAWKKYAQHLRDLSFHISECQRDVQEIRTSILMALECDRQRRYTEDIAQRRRTLDTAFLNPVQNSFMDV</sequence>
<keyword evidence="1" id="KW-1133">Transmembrane helix</keyword>
<reference evidence="2" key="1">
    <citation type="submission" date="2020-05" db="EMBL/GenBank/DDBJ databases">
        <title>Mycena genomes resolve the evolution of fungal bioluminescence.</title>
        <authorList>
            <person name="Tsai I.J."/>
        </authorList>
    </citation>
    <scope>NUCLEOTIDE SEQUENCE</scope>
    <source>
        <strain evidence="2">CCC161011</strain>
    </source>
</reference>
<feature type="transmembrane region" description="Helical" evidence="1">
    <location>
        <begin position="27"/>
        <end position="46"/>
    </location>
</feature>
<keyword evidence="1" id="KW-0812">Transmembrane</keyword>
<gene>
    <name evidence="2" type="ORF">MVEN_01794900</name>
</gene>
<dbReference type="EMBL" id="JACAZI010000017">
    <property type="protein sequence ID" value="KAF7342076.1"/>
    <property type="molecule type" value="Genomic_DNA"/>
</dbReference>
<accession>A0A8H6XKB6</accession>
<dbReference type="AlphaFoldDB" id="A0A8H6XKB6"/>
<comment type="caution">
    <text evidence="2">The sequence shown here is derived from an EMBL/GenBank/DDBJ whole genome shotgun (WGS) entry which is preliminary data.</text>
</comment>
<evidence type="ECO:0000313" key="2">
    <source>
        <dbReference type="EMBL" id="KAF7342076.1"/>
    </source>
</evidence>
<evidence type="ECO:0000313" key="3">
    <source>
        <dbReference type="Proteomes" id="UP000620124"/>
    </source>
</evidence>
<proteinExistence type="predicted"/>